<name>A0AAD0TRI5_9LACO</name>
<dbReference type="Proteomes" id="UP000277896">
    <property type="component" value="Plasmid unnamed1"/>
</dbReference>
<geneLocation type="plasmid" evidence="3 4">
    <name>unnamed1</name>
</geneLocation>
<evidence type="ECO:0000256" key="1">
    <source>
        <dbReference type="SAM" id="Coils"/>
    </source>
</evidence>
<organism evidence="3 4">
    <name type="scientific">Lactiplantibacillus paraplantarum</name>
    <dbReference type="NCBI Taxonomy" id="60520"/>
    <lineage>
        <taxon>Bacteria</taxon>
        <taxon>Bacillati</taxon>
        <taxon>Bacillota</taxon>
        <taxon>Bacilli</taxon>
        <taxon>Lactobacillales</taxon>
        <taxon>Lactobacillaceae</taxon>
        <taxon>Lactiplantibacillus</taxon>
    </lineage>
</organism>
<keyword evidence="3" id="KW-0614">Plasmid</keyword>
<protein>
    <submittedName>
        <fullName evidence="3">Uncharacterized protein</fullName>
    </submittedName>
</protein>
<accession>A0AAD0TRI5</accession>
<feature type="coiled-coil region" evidence="1">
    <location>
        <begin position="516"/>
        <end position="557"/>
    </location>
</feature>
<sequence>MALFKKRAKLQEPFVLEFSKGDSQKLRHDAVVAELIEELGQQERVARSGIIQQLPLMTLNVACQLFQCLREYVIDQGDPMSFETITVLQRQAAGRGFKYEPYVRVGQFTLDRDYRDFTGAVVNSIFNAPEFADIDYDDKRTWASEFMAAYQAANPDQQVVALVPSEAQAEADDFHVRYAGLDEMVQPVTTETAVNTPTSDTENKPASQVAEIEKPAKIKPAVAATSARDTTSQPTSSGDRTGERKAGSNEPTSQAESSSTAKPEKMPVIPKPSRIGQIKVPQFKVQNLAAVPEADQQYVAYQVEQKKRHSNTYLRTLEQRLNADATQDLVSYSEQQRQAIAKQLRDYQAQHDPQADLRETIQSQVAQSKAQTEAKVLADLKSKCDVDVQQIQADAERAVTQRQAEYEQQVQATKQDLDTKAVQDANERYASELKARQTALKQQLASLKHELDQQTRADYNRRVGKLVANNQNIAGTVYQNLAKKLDEYALEVTKVHLNAVETQASADRAKFNLVDVQQLEHKLDRVVAEKQNVMQEKEDLQKLLQTQTTELTQLKQQSGQVQPPAASSQLEQLLAAQLATKQQPAPAKSVEREPQPKTLQKVSLGLGTAVGLAVLGGGGLWAYHDHQQVTQALTTNQQQLRQAQSNTASLNRQYYQLSQHNTALKGQVSAAQQDKKTAQAEASQTKAQLTKAQATAKSAAKKTSEK</sequence>
<feature type="compositionally biased region" description="Polar residues" evidence="2">
    <location>
        <begin position="227"/>
        <end position="239"/>
    </location>
</feature>
<feature type="compositionally biased region" description="Polar residues" evidence="2">
    <location>
        <begin position="249"/>
        <end position="261"/>
    </location>
</feature>
<feature type="compositionally biased region" description="Polar residues" evidence="2">
    <location>
        <begin position="191"/>
        <end position="206"/>
    </location>
</feature>
<evidence type="ECO:0000313" key="4">
    <source>
        <dbReference type="Proteomes" id="UP000277896"/>
    </source>
</evidence>
<evidence type="ECO:0000313" key="3">
    <source>
        <dbReference type="EMBL" id="AYJ40201.1"/>
    </source>
</evidence>
<evidence type="ECO:0000256" key="2">
    <source>
        <dbReference type="SAM" id="MobiDB-lite"/>
    </source>
</evidence>
<proteinExistence type="predicted"/>
<dbReference type="RefSeq" id="WP_056988533.1">
    <property type="nucleotide sequence ID" value="NZ_BJZG01000043.1"/>
</dbReference>
<dbReference type="AlphaFoldDB" id="A0AAD0TRI5"/>
<dbReference type="EMBL" id="CP032745">
    <property type="protein sequence ID" value="AYJ40201.1"/>
    <property type="molecule type" value="Genomic_DNA"/>
</dbReference>
<feature type="coiled-coil region" evidence="1">
    <location>
        <begin position="430"/>
        <end position="457"/>
    </location>
</feature>
<keyword evidence="1" id="KW-0175">Coiled coil</keyword>
<feature type="region of interest" description="Disordered" evidence="2">
    <location>
        <begin position="191"/>
        <end position="271"/>
    </location>
</feature>
<feature type="compositionally biased region" description="Low complexity" evidence="2">
    <location>
        <begin position="682"/>
        <end position="698"/>
    </location>
</feature>
<feature type="region of interest" description="Disordered" evidence="2">
    <location>
        <begin position="675"/>
        <end position="706"/>
    </location>
</feature>
<gene>
    <name evidence="3" type="ORF">LP667_15480</name>
</gene>
<reference evidence="3 4" key="1">
    <citation type="submission" date="2018-10" db="EMBL/GenBank/DDBJ databases">
        <title>Genome seuquencing of Lactobacillus species.</title>
        <authorList>
            <person name="Baek C."/>
            <person name="Yi H."/>
        </authorList>
    </citation>
    <scope>NUCLEOTIDE SEQUENCE [LARGE SCALE GENOMIC DNA]</scope>
    <source>
        <strain evidence="3 4">DSM 10667</strain>
        <plasmid evidence="3 4">unnamed1</plasmid>
    </source>
</reference>